<evidence type="ECO:0000313" key="14">
    <source>
        <dbReference type="Proteomes" id="UP001200557"/>
    </source>
</evidence>
<evidence type="ECO:0000256" key="8">
    <source>
        <dbReference type="ARBA" id="ARBA00023136"/>
    </source>
</evidence>
<gene>
    <name evidence="13" type="ORF">L0664_14965</name>
</gene>
<evidence type="ECO:0000256" key="4">
    <source>
        <dbReference type="ARBA" id="ARBA00022475"/>
    </source>
</evidence>
<dbReference type="Pfam" id="PF25994">
    <property type="entry name" value="HH_AprE"/>
    <property type="match status" value="1"/>
</dbReference>
<dbReference type="PANTHER" id="PTHR30386:SF17">
    <property type="entry name" value="ALKALINE PROTEASE SECRETION PROTEIN APRE"/>
    <property type="match status" value="1"/>
</dbReference>
<sequence>MVDMPSEDAPELKTGYRWPAIIGTLVTIAFVLGAGGWAWFTEINGAVIAQGSVEVSGRPKSVQHLDGGIIEEILVSNGDMVDAGEVLMRLDATLLAANLNIYQTRLAEVSVRRDRLIAEQEGRTEITWTQLPIPRDLVNIDIIRSGEEEIFRSRLELQDGRREQLAEKILQFGNQTEGVVGLIQSKRDQLALMETEIASTQTLVERGLSRENQLLGLLRGQADMLGQISEHTSELARIENSIRDTELEVLQIDRQFREGVVIELRDATTQIQELSQQIFTTEKQLERVEIRAPDTGRIHELQFSTIAGVVAPGAVILQIIPRDDDLTFELQIDPAAVDQVFPGQEATVRFPAFNQRTTPELTGSVNDISPTSVTDEATGLSFYRVSVVIPPEELGKLTGLELVPGMPVQAFLQTGKRTVLNYLTKPLVEQLNQAFREE</sequence>
<feature type="domain" description="AprE-like beta-barrel" evidence="12">
    <location>
        <begin position="326"/>
        <end position="415"/>
    </location>
</feature>
<keyword evidence="6 9" id="KW-0812">Transmembrane</keyword>
<feature type="domain" description="AprE-like long alpha-helical hairpin" evidence="11">
    <location>
        <begin position="96"/>
        <end position="280"/>
    </location>
</feature>
<dbReference type="InterPro" id="IPR058982">
    <property type="entry name" value="Beta-barrel_AprE"/>
</dbReference>
<reference evidence="13 14" key="1">
    <citation type="submission" date="2022-01" db="EMBL/GenBank/DDBJ databases">
        <title>Octadecabacter sp. nov., isolated from a marine alga.</title>
        <authorList>
            <person name="Jin M.S."/>
            <person name="Kim H.M."/>
            <person name="Han D.M."/>
            <person name="Jung J.J."/>
            <person name="Jeon C.O."/>
        </authorList>
    </citation>
    <scope>NUCLEOTIDE SEQUENCE [LARGE SCALE GENOMIC DNA]</scope>
    <source>
        <strain evidence="13 14">G9-8</strain>
    </source>
</reference>
<dbReference type="Proteomes" id="UP001200557">
    <property type="component" value="Unassembled WGS sequence"/>
</dbReference>
<comment type="caution">
    <text evidence="13">The sequence shown here is derived from an EMBL/GenBank/DDBJ whole genome shotgun (WGS) entry which is preliminary data.</text>
</comment>
<dbReference type="InterPro" id="IPR010129">
    <property type="entry name" value="T1SS_HlyD"/>
</dbReference>
<evidence type="ECO:0000259" key="11">
    <source>
        <dbReference type="Pfam" id="PF25994"/>
    </source>
</evidence>
<evidence type="ECO:0000259" key="12">
    <source>
        <dbReference type="Pfam" id="PF26002"/>
    </source>
</evidence>
<comment type="similarity">
    <text evidence="2 9">Belongs to the membrane fusion protein (MFP) (TC 8.A.1) family.</text>
</comment>
<keyword evidence="8 9" id="KW-0472">Membrane</keyword>
<dbReference type="EMBL" id="JAKGAQ010000004">
    <property type="protein sequence ID" value="MCF2872374.1"/>
    <property type="molecule type" value="Genomic_DNA"/>
</dbReference>
<keyword evidence="5 9" id="KW-0997">Cell inner membrane</keyword>
<evidence type="ECO:0000256" key="2">
    <source>
        <dbReference type="ARBA" id="ARBA00009477"/>
    </source>
</evidence>
<evidence type="ECO:0000256" key="10">
    <source>
        <dbReference type="SAM" id="Coils"/>
    </source>
</evidence>
<organism evidence="13 14">
    <name type="scientific">Octadecabacter dasysiphoniae</name>
    <dbReference type="NCBI Taxonomy" id="2909341"/>
    <lineage>
        <taxon>Bacteria</taxon>
        <taxon>Pseudomonadati</taxon>
        <taxon>Pseudomonadota</taxon>
        <taxon>Alphaproteobacteria</taxon>
        <taxon>Rhodobacterales</taxon>
        <taxon>Roseobacteraceae</taxon>
        <taxon>Octadecabacter</taxon>
    </lineage>
</organism>
<evidence type="ECO:0000256" key="3">
    <source>
        <dbReference type="ARBA" id="ARBA00022448"/>
    </source>
</evidence>
<dbReference type="InterPro" id="IPR058781">
    <property type="entry name" value="HH_AprE-like"/>
</dbReference>
<dbReference type="Gene3D" id="2.40.50.100">
    <property type="match status" value="1"/>
</dbReference>
<dbReference type="PRINTS" id="PR01490">
    <property type="entry name" value="RTXTOXIND"/>
</dbReference>
<keyword evidence="7 9" id="KW-1133">Transmembrane helix</keyword>
<evidence type="ECO:0000256" key="1">
    <source>
        <dbReference type="ARBA" id="ARBA00004377"/>
    </source>
</evidence>
<name>A0ABS9CYW0_9RHOB</name>
<protein>
    <recommendedName>
        <fullName evidence="9">Membrane fusion protein (MFP) family protein</fullName>
    </recommendedName>
</protein>
<dbReference type="Pfam" id="PF26002">
    <property type="entry name" value="Beta-barrel_AprE"/>
    <property type="match status" value="1"/>
</dbReference>
<accession>A0ABS9CYW0</accession>
<evidence type="ECO:0000256" key="5">
    <source>
        <dbReference type="ARBA" id="ARBA00022519"/>
    </source>
</evidence>
<proteinExistence type="inferred from homology"/>
<keyword evidence="14" id="KW-1185">Reference proteome</keyword>
<comment type="subcellular location">
    <subcellularLocation>
        <location evidence="1 9">Cell inner membrane</location>
        <topology evidence="1 9">Single-pass membrane protein</topology>
    </subcellularLocation>
</comment>
<dbReference type="InterPro" id="IPR050739">
    <property type="entry name" value="MFP"/>
</dbReference>
<dbReference type="NCBIfam" id="TIGR01843">
    <property type="entry name" value="type_I_hlyD"/>
    <property type="match status" value="1"/>
</dbReference>
<dbReference type="Gene3D" id="2.40.30.170">
    <property type="match status" value="1"/>
</dbReference>
<keyword evidence="4 9" id="KW-1003">Cell membrane</keyword>
<keyword evidence="3 9" id="KW-0813">Transport</keyword>
<evidence type="ECO:0000256" key="6">
    <source>
        <dbReference type="ARBA" id="ARBA00022692"/>
    </source>
</evidence>
<keyword evidence="10" id="KW-0175">Coiled coil</keyword>
<evidence type="ECO:0000256" key="9">
    <source>
        <dbReference type="RuleBase" id="RU365093"/>
    </source>
</evidence>
<feature type="transmembrane region" description="Helical" evidence="9">
    <location>
        <begin position="20"/>
        <end position="40"/>
    </location>
</feature>
<dbReference type="RefSeq" id="WP_235226705.1">
    <property type="nucleotide sequence ID" value="NZ_JAKGAQ010000004.1"/>
</dbReference>
<evidence type="ECO:0000313" key="13">
    <source>
        <dbReference type="EMBL" id="MCF2872374.1"/>
    </source>
</evidence>
<dbReference type="PANTHER" id="PTHR30386">
    <property type="entry name" value="MEMBRANE FUSION SUBUNIT OF EMRAB-TOLC MULTIDRUG EFFLUX PUMP"/>
    <property type="match status" value="1"/>
</dbReference>
<feature type="coiled-coil region" evidence="10">
    <location>
        <begin position="228"/>
        <end position="291"/>
    </location>
</feature>
<evidence type="ECO:0000256" key="7">
    <source>
        <dbReference type="ARBA" id="ARBA00022989"/>
    </source>
</evidence>